<comment type="similarity">
    <text evidence="1">Belongs to the peptidase C1 family.</text>
</comment>
<keyword evidence="5" id="KW-1185">Reference proteome</keyword>
<dbReference type="Gene3D" id="3.90.70.10">
    <property type="entry name" value="Cysteine proteinases"/>
    <property type="match status" value="2"/>
</dbReference>
<dbReference type="InterPro" id="IPR025660">
    <property type="entry name" value="Pept_his_AS"/>
</dbReference>
<name>A0ABN8LEL1_9CNID</name>
<protein>
    <recommendedName>
        <fullName evidence="3">Peptidase C1A papain C-terminal domain-containing protein</fullName>
    </recommendedName>
</protein>
<feature type="domain" description="Peptidase C1A papain C-terminal" evidence="3">
    <location>
        <begin position="14"/>
        <end position="194"/>
    </location>
</feature>
<evidence type="ECO:0000256" key="2">
    <source>
        <dbReference type="ARBA" id="ARBA00023157"/>
    </source>
</evidence>
<dbReference type="Pfam" id="PF00112">
    <property type="entry name" value="Peptidase_C1"/>
    <property type="match status" value="2"/>
</dbReference>
<dbReference type="PANTHER" id="PTHR12411">
    <property type="entry name" value="CYSTEINE PROTEASE FAMILY C1-RELATED"/>
    <property type="match status" value="1"/>
</dbReference>
<feature type="domain" description="Peptidase C1A papain C-terminal" evidence="3">
    <location>
        <begin position="298"/>
        <end position="524"/>
    </location>
</feature>
<sequence length="529" mass="59476">SKVTEEQLVELKAFPEEFDWRNVGGRDYVSPVRYQGTCGSCFAFSTLGMFEARLCISSNGTKTPVFSTQDVVSCSEYSQGCEGGFPYLISKYAEDFGLVDESCFPYEGRDMPCQEKSCPARQFGTGYHYVGGFYGACNEALMRAELVKNGPIVVAFEVYSDFKYYRSGIYHHTGRKHWAIRGVLSSLRLTVYGVCVTIFIEMCFVNLLSLGKKVSDIPLPKKQKLKPLSALRNRKFSPNHEFVDQINSVQSSWKAGVYEEYNGMTVEQLMRRAGGPKMFDFPKTSKVTEEQLVELKAFPEEFDWRNVGGRDYVSPVRYQGTCGSCFAFSTLGMFEARLCISSNGTKTPVFSTQDVVSCSEYSQGCEGGFPYLISKYAEDFGLVDESCFPYEGRDMPCQEKSCPARQFGTGYHYVGGFYGACNEALMRAELVKNGPIVVAFEVYSDFKYYRSGIYHHTGLEDRLNPFEIANHAVLAVGYGADKKTGEKFWIVKNSWGEDWGEDGYFLIRRGTDECSIESMAVSAEPVLNW</sequence>
<keyword evidence="2" id="KW-1015">Disulfide bond</keyword>
<organism evidence="4 5">
    <name type="scientific">Porites evermanni</name>
    <dbReference type="NCBI Taxonomy" id="104178"/>
    <lineage>
        <taxon>Eukaryota</taxon>
        <taxon>Metazoa</taxon>
        <taxon>Cnidaria</taxon>
        <taxon>Anthozoa</taxon>
        <taxon>Hexacorallia</taxon>
        <taxon>Scleractinia</taxon>
        <taxon>Fungiina</taxon>
        <taxon>Poritidae</taxon>
        <taxon>Porites</taxon>
    </lineage>
</organism>
<dbReference type="PROSITE" id="PS00639">
    <property type="entry name" value="THIOL_PROTEASE_HIS"/>
    <property type="match status" value="1"/>
</dbReference>
<evidence type="ECO:0000259" key="3">
    <source>
        <dbReference type="SMART" id="SM00645"/>
    </source>
</evidence>
<proteinExistence type="inferred from homology"/>
<dbReference type="Proteomes" id="UP001159427">
    <property type="component" value="Unassembled WGS sequence"/>
</dbReference>
<dbReference type="EMBL" id="CALNXI010000024">
    <property type="protein sequence ID" value="CAH3015529.1"/>
    <property type="molecule type" value="Genomic_DNA"/>
</dbReference>
<feature type="non-terminal residue" evidence="4">
    <location>
        <position position="1"/>
    </location>
</feature>
<evidence type="ECO:0000256" key="1">
    <source>
        <dbReference type="ARBA" id="ARBA00008455"/>
    </source>
</evidence>
<comment type="caution">
    <text evidence="4">The sequence shown here is derived from an EMBL/GenBank/DDBJ whole genome shotgun (WGS) entry which is preliminary data.</text>
</comment>
<dbReference type="SMART" id="SM00645">
    <property type="entry name" value="Pept_C1"/>
    <property type="match status" value="2"/>
</dbReference>
<dbReference type="SUPFAM" id="SSF54001">
    <property type="entry name" value="Cysteine proteinases"/>
    <property type="match status" value="2"/>
</dbReference>
<evidence type="ECO:0000313" key="4">
    <source>
        <dbReference type="EMBL" id="CAH3015529.1"/>
    </source>
</evidence>
<evidence type="ECO:0000313" key="5">
    <source>
        <dbReference type="Proteomes" id="UP001159427"/>
    </source>
</evidence>
<dbReference type="InterPro" id="IPR000668">
    <property type="entry name" value="Peptidase_C1A_C"/>
</dbReference>
<dbReference type="InterPro" id="IPR025661">
    <property type="entry name" value="Pept_asp_AS"/>
</dbReference>
<gene>
    <name evidence="4" type="ORF">PEVE_00017450</name>
</gene>
<dbReference type="PROSITE" id="PS00640">
    <property type="entry name" value="THIOL_PROTEASE_ASN"/>
    <property type="match status" value="1"/>
</dbReference>
<dbReference type="InterPro" id="IPR013128">
    <property type="entry name" value="Peptidase_C1A"/>
</dbReference>
<dbReference type="PRINTS" id="PR00705">
    <property type="entry name" value="PAPAIN"/>
</dbReference>
<reference evidence="4 5" key="1">
    <citation type="submission" date="2022-05" db="EMBL/GenBank/DDBJ databases">
        <authorList>
            <consortium name="Genoscope - CEA"/>
            <person name="William W."/>
        </authorList>
    </citation>
    <scope>NUCLEOTIDE SEQUENCE [LARGE SCALE GENOMIC DNA]</scope>
</reference>
<dbReference type="InterPro" id="IPR038765">
    <property type="entry name" value="Papain-like_cys_pep_sf"/>
</dbReference>
<accession>A0ABN8LEL1</accession>